<evidence type="ECO:0000313" key="5">
    <source>
        <dbReference type="Proteomes" id="UP000460718"/>
    </source>
</evidence>
<gene>
    <name evidence="4" type="ORF">PF011_g73</name>
</gene>
<proteinExistence type="inferred from homology"/>
<accession>A0A6A3MPN2</accession>
<evidence type="ECO:0000256" key="1">
    <source>
        <dbReference type="ARBA" id="ARBA00011026"/>
    </source>
</evidence>
<feature type="compositionally biased region" description="Polar residues" evidence="3">
    <location>
        <begin position="104"/>
        <end position="118"/>
    </location>
</feature>
<dbReference type="PANTHER" id="PTHR31214:SF2">
    <property type="entry name" value="PROTEIN FAM221A"/>
    <property type="match status" value="1"/>
</dbReference>
<evidence type="ECO:0000256" key="3">
    <source>
        <dbReference type="SAM" id="MobiDB-lite"/>
    </source>
</evidence>
<organism evidence="4 5">
    <name type="scientific">Phytophthora fragariae</name>
    <dbReference type="NCBI Taxonomy" id="53985"/>
    <lineage>
        <taxon>Eukaryota</taxon>
        <taxon>Sar</taxon>
        <taxon>Stramenopiles</taxon>
        <taxon>Oomycota</taxon>
        <taxon>Peronosporomycetes</taxon>
        <taxon>Peronosporales</taxon>
        <taxon>Peronosporaceae</taxon>
        <taxon>Phytophthora</taxon>
    </lineage>
</organism>
<dbReference type="PANTHER" id="PTHR31214">
    <property type="entry name" value="PROTEIN FAM221A-RELATED"/>
    <property type="match status" value="1"/>
</dbReference>
<comment type="caution">
    <text evidence="4">The sequence shown here is derived from an EMBL/GenBank/DDBJ whole genome shotgun (WGS) entry which is preliminary data.</text>
</comment>
<dbReference type="Proteomes" id="UP000460718">
    <property type="component" value="Unassembled WGS sequence"/>
</dbReference>
<dbReference type="AlphaFoldDB" id="A0A6A3MPN2"/>
<feature type="compositionally biased region" description="Basic residues" evidence="3">
    <location>
        <begin position="82"/>
        <end position="93"/>
    </location>
</feature>
<dbReference type="InterPro" id="IPR026755">
    <property type="entry name" value="Fam221a/b"/>
</dbReference>
<feature type="region of interest" description="Disordered" evidence="3">
    <location>
        <begin position="1"/>
        <end position="55"/>
    </location>
</feature>
<dbReference type="EMBL" id="QXFW01000002">
    <property type="protein sequence ID" value="KAE9031488.1"/>
    <property type="molecule type" value="Genomic_DNA"/>
</dbReference>
<reference evidence="4 5" key="1">
    <citation type="submission" date="2018-09" db="EMBL/GenBank/DDBJ databases">
        <title>Genomic investigation of the strawberry pathogen Phytophthora fragariae indicates pathogenicity is determined by transcriptional variation in three key races.</title>
        <authorList>
            <person name="Adams T.M."/>
            <person name="Armitage A.D."/>
            <person name="Sobczyk M.K."/>
            <person name="Bates H.J."/>
            <person name="Dunwell J.M."/>
            <person name="Nellist C.F."/>
            <person name="Harrison R.J."/>
        </authorList>
    </citation>
    <scope>NUCLEOTIDE SEQUENCE [LARGE SCALE GENOMIC DNA]</scope>
    <source>
        <strain evidence="4 5">SCRP245</strain>
    </source>
</reference>
<feature type="compositionally biased region" description="Basic and acidic residues" evidence="3">
    <location>
        <begin position="42"/>
        <end position="55"/>
    </location>
</feature>
<feature type="region of interest" description="Disordered" evidence="3">
    <location>
        <begin position="82"/>
        <end position="122"/>
    </location>
</feature>
<evidence type="ECO:0000313" key="4">
    <source>
        <dbReference type="EMBL" id="KAE9031488.1"/>
    </source>
</evidence>
<sequence>MEVPQGFSRDEVDPSGQKNPCVHKPEHEGEVSPATAPNVPPGHREHLTPSKRDDQLIRLEDIWTMDRSSAARAQSLQLLKSKLRSSGRRRSKSSRIAATLEDLTPNQQEEAKPSQQLEHVQRQRLHEPNGHRYKEHPSSAEDPRVKSSVGFRAFACTLANCSCKRFLYVVAEGAWILRCRCKHRHTDHDPSNKPFVCNKPKCGCSGFDSPWICNCDHAWSAHRQRRVEKRFDPLRLLQAQCLAPELNAVQRTDLAVSPLDLRPQLH</sequence>
<evidence type="ECO:0000256" key="2">
    <source>
        <dbReference type="ARBA" id="ARBA00039630"/>
    </source>
</evidence>
<protein>
    <recommendedName>
        <fullName evidence="2">Protein FAM221A</fullName>
    </recommendedName>
</protein>
<name>A0A6A3MPN2_9STRA</name>
<comment type="similarity">
    <text evidence="1">Belongs to the FAM221 family.</text>
</comment>
<dbReference type="Pfam" id="PF14753">
    <property type="entry name" value="FAM221"/>
    <property type="match status" value="1"/>
</dbReference>